<keyword evidence="1" id="KW-0812">Transmembrane</keyword>
<keyword evidence="1" id="KW-0472">Membrane</keyword>
<gene>
    <name evidence="2" type="ORF">KSB_56900</name>
</gene>
<evidence type="ECO:0000256" key="1">
    <source>
        <dbReference type="SAM" id="Phobius"/>
    </source>
</evidence>
<organism evidence="2 3">
    <name type="scientific">Ktedonobacter robiniae</name>
    <dbReference type="NCBI Taxonomy" id="2778365"/>
    <lineage>
        <taxon>Bacteria</taxon>
        <taxon>Bacillati</taxon>
        <taxon>Chloroflexota</taxon>
        <taxon>Ktedonobacteria</taxon>
        <taxon>Ktedonobacterales</taxon>
        <taxon>Ktedonobacteraceae</taxon>
        <taxon>Ktedonobacter</taxon>
    </lineage>
</organism>
<dbReference type="EMBL" id="BNJG01000002">
    <property type="protein sequence ID" value="GHO57215.1"/>
    <property type="molecule type" value="Genomic_DNA"/>
</dbReference>
<evidence type="ECO:0000313" key="2">
    <source>
        <dbReference type="EMBL" id="GHO57215.1"/>
    </source>
</evidence>
<comment type="caution">
    <text evidence="2">The sequence shown here is derived from an EMBL/GenBank/DDBJ whole genome shotgun (WGS) entry which is preliminary data.</text>
</comment>
<accession>A0ABQ3UXW9</accession>
<dbReference type="RefSeq" id="WP_201373636.1">
    <property type="nucleotide sequence ID" value="NZ_BNJG01000002.1"/>
</dbReference>
<sequence length="129" mass="13893">MFLLHITQLMIDPHLVLNQVHGIIPVFNNISSTLQHLAPPPTPGDPKSTGDPYKDIVNFANSIRSLVYVLGFTIFLIGIIGAGIMRILSFGSDRRVAMSNMALTAAVIGLIIILLGAGLSTLLQNAFQK</sequence>
<evidence type="ECO:0000313" key="3">
    <source>
        <dbReference type="Proteomes" id="UP000654345"/>
    </source>
</evidence>
<protein>
    <submittedName>
        <fullName evidence="2">Uncharacterized protein</fullName>
    </submittedName>
</protein>
<feature type="transmembrane region" description="Helical" evidence="1">
    <location>
        <begin position="101"/>
        <end position="123"/>
    </location>
</feature>
<feature type="transmembrane region" description="Helical" evidence="1">
    <location>
        <begin position="66"/>
        <end position="89"/>
    </location>
</feature>
<keyword evidence="1" id="KW-1133">Transmembrane helix</keyword>
<name>A0ABQ3UXW9_9CHLR</name>
<dbReference type="Proteomes" id="UP000654345">
    <property type="component" value="Unassembled WGS sequence"/>
</dbReference>
<proteinExistence type="predicted"/>
<keyword evidence="3" id="KW-1185">Reference proteome</keyword>
<reference evidence="2 3" key="1">
    <citation type="journal article" date="2021" name="Int. J. Syst. Evol. Microbiol.">
        <title>Reticulibacter mediterranei gen. nov., sp. nov., within the new family Reticulibacteraceae fam. nov., and Ktedonospora formicarum gen. nov., sp. nov., Ktedonobacter robiniae sp. nov., Dictyobacter formicarum sp. nov. and Dictyobacter arantiisoli sp. nov., belonging to the class Ktedonobacteria.</title>
        <authorList>
            <person name="Yabe S."/>
            <person name="Zheng Y."/>
            <person name="Wang C.M."/>
            <person name="Sakai Y."/>
            <person name="Abe K."/>
            <person name="Yokota A."/>
            <person name="Donadio S."/>
            <person name="Cavaletti L."/>
            <person name="Monciardini P."/>
        </authorList>
    </citation>
    <scope>NUCLEOTIDE SEQUENCE [LARGE SCALE GENOMIC DNA]</scope>
    <source>
        <strain evidence="2 3">SOSP1-30</strain>
    </source>
</reference>